<dbReference type="Gene3D" id="2.40.160.20">
    <property type="match status" value="1"/>
</dbReference>
<dbReference type="Proteomes" id="UP000516305">
    <property type="component" value="Chromosome"/>
</dbReference>
<feature type="signal peptide" evidence="1">
    <location>
        <begin position="1"/>
        <end position="23"/>
    </location>
</feature>
<dbReference type="GO" id="GO:0016787">
    <property type="term" value="F:hydrolase activity"/>
    <property type="evidence" value="ECO:0007669"/>
    <property type="project" value="UniProtKB-KW"/>
</dbReference>
<name>A0A7H0VB11_9FLAO</name>
<dbReference type="SUPFAM" id="SSF56925">
    <property type="entry name" value="OMPA-like"/>
    <property type="match status" value="1"/>
</dbReference>
<sequence>MPFYRISPFLLGLGLSFSLSLKAQSPISFQAEAEYGFLFLHSQDVAPIGQSYPSAFGLSVQRWLLTEKHWENCFCYPRLGLSLAIHNYDNPEVLGYGLPVYGFLEPWYKIGGSWYFNLRASVGLIYLSQPYDALENPLNYSYSLPVSAYLVLGLGTAYQFNDHWRMSLQARYNHSSNGGVREPNKGLNYPTLAVGLDYSIVSIMPQAKAKQAFDPKNRKKLLSLHGILAAKAGGMVGEGVDEREVTYLVSGAALRYSHQIARTSALILETEWISNLAYRKQIERQGGRQSHQQWGLELGHEFILGKFTFSQAAGFYLFKEYGAAASWYQRYTLLYRPLPGLALGPGLKAHANVAEFLDFRIVYELRL</sequence>
<accession>A0A7H0VB11</accession>
<dbReference type="EMBL" id="CP060139">
    <property type="protein sequence ID" value="QNR22909.1"/>
    <property type="molecule type" value="Genomic_DNA"/>
</dbReference>
<reference evidence="2 3" key="1">
    <citation type="submission" date="2020-08" db="EMBL/GenBank/DDBJ databases">
        <title>Croceimicrobium hydrocarbonivorans gen. nov., sp. nov., a novel marine bacterium isolated from a bacterial consortium that degrades polyethylene terephthalate.</title>
        <authorList>
            <person name="Liu R."/>
        </authorList>
    </citation>
    <scope>NUCLEOTIDE SEQUENCE [LARGE SCALE GENOMIC DNA]</scope>
    <source>
        <strain evidence="2 3">A20-9</strain>
    </source>
</reference>
<keyword evidence="1" id="KW-0732">Signal</keyword>
<dbReference type="KEGG" id="chyd:H4K34_11020"/>
<organism evidence="2 3">
    <name type="scientific">Croceimicrobium hydrocarbonivorans</name>
    <dbReference type="NCBI Taxonomy" id="2761580"/>
    <lineage>
        <taxon>Bacteria</taxon>
        <taxon>Pseudomonadati</taxon>
        <taxon>Bacteroidota</taxon>
        <taxon>Flavobacteriia</taxon>
        <taxon>Flavobacteriales</taxon>
        <taxon>Owenweeksiaceae</taxon>
        <taxon>Croceimicrobium</taxon>
    </lineage>
</organism>
<keyword evidence="3" id="KW-1185">Reference proteome</keyword>
<protein>
    <submittedName>
        <fullName evidence="2">Acyloxyacyl hydrolase</fullName>
    </submittedName>
</protein>
<dbReference type="AlphaFoldDB" id="A0A7H0VB11"/>
<evidence type="ECO:0000256" key="1">
    <source>
        <dbReference type="SAM" id="SignalP"/>
    </source>
</evidence>
<keyword evidence="2" id="KW-0378">Hydrolase</keyword>
<evidence type="ECO:0000313" key="2">
    <source>
        <dbReference type="EMBL" id="QNR22909.1"/>
    </source>
</evidence>
<evidence type="ECO:0000313" key="3">
    <source>
        <dbReference type="Proteomes" id="UP000516305"/>
    </source>
</evidence>
<dbReference type="InterPro" id="IPR011250">
    <property type="entry name" value="OMP/PagP_B-barrel"/>
</dbReference>
<dbReference type="RefSeq" id="WP_210757477.1">
    <property type="nucleotide sequence ID" value="NZ_CP060139.1"/>
</dbReference>
<dbReference type="Pfam" id="PF09411">
    <property type="entry name" value="PagL"/>
    <property type="match status" value="1"/>
</dbReference>
<feature type="chain" id="PRO_5028809044" evidence="1">
    <location>
        <begin position="24"/>
        <end position="367"/>
    </location>
</feature>
<dbReference type="InterPro" id="IPR018550">
    <property type="entry name" value="Lipid-A_deacylase-rel"/>
</dbReference>
<proteinExistence type="predicted"/>
<gene>
    <name evidence="2" type="ORF">H4K34_11020</name>
</gene>